<gene>
    <name evidence="1" type="ORF">ACFPQ4_03200</name>
</gene>
<proteinExistence type="predicted"/>
<evidence type="ECO:0000313" key="2">
    <source>
        <dbReference type="Proteomes" id="UP001596108"/>
    </source>
</evidence>
<sequence>MLGLGKRRSKFGRFLDKHEIDQEDIRRETGLNKDTVSKACNEDEPALRGITKTALAEAAKKLSNLDVESKDFW</sequence>
<evidence type="ECO:0000313" key="1">
    <source>
        <dbReference type="EMBL" id="MFC5528458.1"/>
    </source>
</evidence>
<reference evidence="2" key="1">
    <citation type="journal article" date="2019" name="Int. J. Syst. Evol. Microbiol.">
        <title>The Global Catalogue of Microorganisms (GCM) 10K type strain sequencing project: providing services to taxonomists for standard genome sequencing and annotation.</title>
        <authorList>
            <consortium name="The Broad Institute Genomics Platform"/>
            <consortium name="The Broad Institute Genome Sequencing Center for Infectious Disease"/>
            <person name="Wu L."/>
            <person name="Ma J."/>
        </authorList>
    </citation>
    <scope>NUCLEOTIDE SEQUENCE [LARGE SCALE GENOMIC DNA]</scope>
    <source>
        <strain evidence="2">CGMCC 1.18578</strain>
    </source>
</reference>
<name>A0ABW0QVJ3_9BACL</name>
<comment type="caution">
    <text evidence="1">The sequence shown here is derived from an EMBL/GenBank/DDBJ whole genome shotgun (WGS) entry which is preliminary data.</text>
</comment>
<accession>A0ABW0QVJ3</accession>
<keyword evidence="2" id="KW-1185">Reference proteome</keyword>
<dbReference type="RefSeq" id="WP_378110295.1">
    <property type="nucleotide sequence ID" value="NZ_JBHSNC010000010.1"/>
</dbReference>
<dbReference type="EMBL" id="JBHSNC010000010">
    <property type="protein sequence ID" value="MFC5528458.1"/>
    <property type="molecule type" value="Genomic_DNA"/>
</dbReference>
<dbReference type="Proteomes" id="UP001596108">
    <property type="component" value="Unassembled WGS sequence"/>
</dbReference>
<protein>
    <submittedName>
        <fullName evidence="1">Transcriptional regulator</fullName>
    </submittedName>
</protein>
<organism evidence="1 2">
    <name type="scientific">Cohnella yongneupensis</name>
    <dbReference type="NCBI Taxonomy" id="425006"/>
    <lineage>
        <taxon>Bacteria</taxon>
        <taxon>Bacillati</taxon>
        <taxon>Bacillota</taxon>
        <taxon>Bacilli</taxon>
        <taxon>Bacillales</taxon>
        <taxon>Paenibacillaceae</taxon>
        <taxon>Cohnella</taxon>
    </lineage>
</organism>